<evidence type="ECO:0000313" key="2">
    <source>
        <dbReference type="EMBL" id="HFK97430.1"/>
    </source>
</evidence>
<dbReference type="InterPro" id="IPR052548">
    <property type="entry name" value="Type_VII_TA_antitoxin"/>
</dbReference>
<dbReference type="SUPFAM" id="SSF81301">
    <property type="entry name" value="Nucleotidyltransferase"/>
    <property type="match status" value="1"/>
</dbReference>
<comment type="caution">
    <text evidence="2">The sequence shown here is derived from an EMBL/GenBank/DDBJ whole genome shotgun (WGS) entry which is preliminary data.</text>
</comment>
<dbReference type="Pfam" id="PF01909">
    <property type="entry name" value="NTP_transf_2"/>
    <property type="match status" value="1"/>
</dbReference>
<sequence length="104" mass="12419">MHQEKLLSEIKRAVREVEPHAEIILYGSRGRGDSLPESDWDLLILVDGPLDDERTDRIRHRLYEVEWEFGEVISSIVRNREEWNSAMYQAMPFRRRVQQEGIRL</sequence>
<organism evidence="2">
    <name type="scientific">Desulfacinum infernum</name>
    <dbReference type="NCBI Taxonomy" id="35837"/>
    <lineage>
        <taxon>Bacteria</taxon>
        <taxon>Pseudomonadati</taxon>
        <taxon>Thermodesulfobacteriota</taxon>
        <taxon>Syntrophobacteria</taxon>
        <taxon>Syntrophobacterales</taxon>
        <taxon>Syntrophobacteraceae</taxon>
        <taxon>Desulfacinum</taxon>
    </lineage>
</organism>
<feature type="domain" description="Polymerase nucleotidyl transferase" evidence="1">
    <location>
        <begin position="7"/>
        <end position="70"/>
    </location>
</feature>
<dbReference type="PANTHER" id="PTHR33933:SF1">
    <property type="entry name" value="PROTEIN ADENYLYLTRANSFERASE MNTA-RELATED"/>
    <property type="match status" value="1"/>
</dbReference>
<reference evidence="2" key="1">
    <citation type="journal article" date="2020" name="mSystems">
        <title>Genome- and Community-Level Interaction Insights into Carbon Utilization and Element Cycling Functions of Hydrothermarchaeota in Hydrothermal Sediment.</title>
        <authorList>
            <person name="Zhou Z."/>
            <person name="Liu Y."/>
            <person name="Xu W."/>
            <person name="Pan J."/>
            <person name="Luo Z.H."/>
            <person name="Li M."/>
        </authorList>
    </citation>
    <scope>NUCLEOTIDE SEQUENCE [LARGE SCALE GENOMIC DNA]</scope>
    <source>
        <strain evidence="2">SpSt-456</strain>
    </source>
</reference>
<dbReference type="InterPro" id="IPR002934">
    <property type="entry name" value="Polymerase_NTP_transf_dom"/>
</dbReference>
<gene>
    <name evidence="2" type="ORF">ENS06_08940</name>
</gene>
<name>A0A832A710_9BACT</name>
<dbReference type="PANTHER" id="PTHR33933">
    <property type="entry name" value="NUCLEOTIDYLTRANSFERASE"/>
    <property type="match status" value="1"/>
</dbReference>
<dbReference type="GO" id="GO:0016779">
    <property type="term" value="F:nucleotidyltransferase activity"/>
    <property type="evidence" value="ECO:0007669"/>
    <property type="project" value="InterPro"/>
</dbReference>
<accession>A0A832A710</accession>
<protein>
    <submittedName>
        <fullName evidence="2">Nucleotidyltransferase domain-containing protein</fullName>
    </submittedName>
</protein>
<dbReference type="EMBL" id="DSTK01000026">
    <property type="protein sequence ID" value="HFK97430.1"/>
    <property type="molecule type" value="Genomic_DNA"/>
</dbReference>
<dbReference type="Gene3D" id="3.30.460.10">
    <property type="entry name" value="Beta Polymerase, domain 2"/>
    <property type="match status" value="1"/>
</dbReference>
<dbReference type="CDD" id="cd05403">
    <property type="entry name" value="NT_KNTase_like"/>
    <property type="match status" value="1"/>
</dbReference>
<dbReference type="AlphaFoldDB" id="A0A832A710"/>
<proteinExistence type="predicted"/>
<keyword evidence="2" id="KW-0808">Transferase</keyword>
<dbReference type="InterPro" id="IPR043519">
    <property type="entry name" value="NT_sf"/>
</dbReference>
<evidence type="ECO:0000259" key="1">
    <source>
        <dbReference type="Pfam" id="PF01909"/>
    </source>
</evidence>